<evidence type="ECO:0000313" key="8">
    <source>
        <dbReference type="EMBL" id="KAJ8980678.1"/>
    </source>
</evidence>
<evidence type="ECO:0000313" key="9">
    <source>
        <dbReference type="Proteomes" id="UP001162164"/>
    </source>
</evidence>
<evidence type="ECO:0000256" key="2">
    <source>
        <dbReference type="ARBA" id="ARBA00022670"/>
    </source>
</evidence>
<keyword evidence="3" id="KW-0378">Hydrolase</keyword>
<keyword evidence="1" id="KW-0031">Aminopeptidase</keyword>
<dbReference type="PANTHER" id="PTHR28631">
    <property type="entry name" value="UPF0692 PROTEIN C19ORF54"/>
    <property type="match status" value="1"/>
</dbReference>
<evidence type="ECO:0000256" key="5">
    <source>
        <dbReference type="ARBA" id="ARBA00034848"/>
    </source>
</evidence>
<protein>
    <recommendedName>
        <fullName evidence="5">Actin maturation protease</fullName>
    </recommendedName>
    <alternativeName>
        <fullName evidence="6">Actin aminopeptidase ACTMAP</fullName>
    </alternativeName>
</protein>
<reference evidence="8" key="1">
    <citation type="journal article" date="2023" name="Insect Mol. Biol.">
        <title>Genome sequencing provides insights into the evolution of gene families encoding plant cell wall-degrading enzymes in longhorned beetles.</title>
        <authorList>
            <person name="Shin N.R."/>
            <person name="Okamura Y."/>
            <person name="Kirsch R."/>
            <person name="Pauchet Y."/>
        </authorList>
    </citation>
    <scope>NUCLEOTIDE SEQUENCE</scope>
    <source>
        <strain evidence="8">MMC_N1</strain>
    </source>
</reference>
<dbReference type="EMBL" id="JAPWTJ010000244">
    <property type="protein sequence ID" value="KAJ8980678.1"/>
    <property type="molecule type" value="Genomic_DNA"/>
</dbReference>
<name>A0ABQ9JSW2_9CUCU</name>
<comment type="catalytic activity">
    <reaction evidence="7">
        <text>N-terminal N(alpha)-acetyl-L-cysteinyl-L-aspartyl-[protein] + H2O = N-terminal L-aspartyl-[protein] + N-acetyl-L-cysteine</text>
        <dbReference type="Rhea" id="RHEA:74579"/>
        <dbReference type="Rhea" id="RHEA-COMP:12669"/>
        <dbReference type="Rhea" id="RHEA-COMP:18395"/>
        <dbReference type="ChEBI" id="CHEBI:15377"/>
        <dbReference type="ChEBI" id="CHEBI:64720"/>
        <dbReference type="ChEBI" id="CHEBI:78236"/>
        <dbReference type="ChEBI" id="CHEBI:193599"/>
    </reaction>
    <physiologicalReaction direction="left-to-right" evidence="7">
        <dbReference type="Rhea" id="RHEA:74580"/>
    </physiologicalReaction>
</comment>
<dbReference type="Pfam" id="PF21646">
    <property type="entry name" value="ACTMAP-like_C"/>
    <property type="match status" value="1"/>
</dbReference>
<evidence type="ECO:0000256" key="4">
    <source>
        <dbReference type="ARBA" id="ARBA00034725"/>
    </source>
</evidence>
<keyword evidence="9" id="KW-1185">Reference proteome</keyword>
<proteinExistence type="inferred from homology"/>
<comment type="similarity">
    <text evidence="4">Belongs to the ACTMAP family.</text>
</comment>
<keyword evidence="2" id="KW-0645">Protease</keyword>
<dbReference type="InterPro" id="IPR040043">
    <property type="entry name" value="ACTMAP"/>
</dbReference>
<organism evidence="8 9">
    <name type="scientific">Molorchus minor</name>
    <dbReference type="NCBI Taxonomy" id="1323400"/>
    <lineage>
        <taxon>Eukaryota</taxon>
        <taxon>Metazoa</taxon>
        <taxon>Ecdysozoa</taxon>
        <taxon>Arthropoda</taxon>
        <taxon>Hexapoda</taxon>
        <taxon>Insecta</taxon>
        <taxon>Pterygota</taxon>
        <taxon>Neoptera</taxon>
        <taxon>Endopterygota</taxon>
        <taxon>Coleoptera</taxon>
        <taxon>Polyphaga</taxon>
        <taxon>Cucujiformia</taxon>
        <taxon>Chrysomeloidea</taxon>
        <taxon>Cerambycidae</taxon>
        <taxon>Lamiinae</taxon>
        <taxon>Monochamini</taxon>
        <taxon>Molorchus</taxon>
    </lineage>
</organism>
<evidence type="ECO:0000256" key="3">
    <source>
        <dbReference type="ARBA" id="ARBA00022801"/>
    </source>
</evidence>
<evidence type="ECO:0000256" key="1">
    <source>
        <dbReference type="ARBA" id="ARBA00022438"/>
    </source>
</evidence>
<dbReference type="PANTHER" id="PTHR28631:SF1">
    <property type="entry name" value="ACTIN MATURATION PROTEASE"/>
    <property type="match status" value="1"/>
</dbReference>
<comment type="caution">
    <text evidence="8">The sequence shown here is derived from an EMBL/GenBank/DDBJ whole genome shotgun (WGS) entry which is preliminary data.</text>
</comment>
<gene>
    <name evidence="8" type="ORF">NQ317_013290</name>
</gene>
<accession>A0ABQ9JSW2</accession>
<evidence type="ECO:0000256" key="6">
    <source>
        <dbReference type="ARBA" id="ARBA00034908"/>
    </source>
</evidence>
<dbReference type="Proteomes" id="UP001162164">
    <property type="component" value="Unassembled WGS sequence"/>
</dbReference>
<sequence length="221" mass="24941">MDYSWAEPFPEVYKVCTLFQMTEISSPIQYHYKPLLPYLQDGPQCGLVALAMCMGMPNEKTVKMLYKSALSQSYTCNGEIFSTRDMADLARQHIKKEVTVDVFNGDLNDIKIKQFLLDGGFILVPYDTNKDNSPGLHCGHKAHWAAVSGGIETEDNFFILARHGKARNVAIWRLTDLAKSNNQLHEFSPDRRSHNIEYKLPDGGIDGPLGLNKKSVLIKFL</sequence>
<evidence type="ECO:0000256" key="7">
    <source>
        <dbReference type="ARBA" id="ARBA00049041"/>
    </source>
</evidence>